<dbReference type="Gene3D" id="3.40.50.300">
    <property type="entry name" value="P-loop containing nucleotide triphosphate hydrolases"/>
    <property type="match status" value="1"/>
</dbReference>
<evidence type="ECO:0000313" key="2">
    <source>
        <dbReference type="EMBL" id="TWW09201.1"/>
    </source>
</evidence>
<accession>A0A5C6M872</accession>
<feature type="coiled-coil region" evidence="1">
    <location>
        <begin position="153"/>
        <end position="187"/>
    </location>
</feature>
<dbReference type="InterPro" id="IPR017599">
    <property type="entry name" value="DNA_S_DndD"/>
</dbReference>
<evidence type="ECO:0008006" key="4">
    <source>
        <dbReference type="Google" id="ProtNLM"/>
    </source>
</evidence>
<dbReference type="Proteomes" id="UP000321083">
    <property type="component" value="Unassembled WGS sequence"/>
</dbReference>
<dbReference type="InterPro" id="IPR027417">
    <property type="entry name" value="P-loop_NTPase"/>
</dbReference>
<keyword evidence="3" id="KW-1185">Reference proteome</keyword>
<reference evidence="2 3" key="2">
    <citation type="submission" date="2019-08" db="EMBL/GenBank/DDBJ databases">
        <authorList>
            <person name="Henke P."/>
        </authorList>
    </citation>
    <scope>NUCLEOTIDE SEQUENCE [LARGE SCALE GENOMIC DNA]</scope>
    <source>
        <strain evidence="2">Phe10_nw2017</strain>
    </source>
</reference>
<dbReference type="SUPFAM" id="SSF54197">
    <property type="entry name" value="HIT-like"/>
    <property type="match status" value="1"/>
</dbReference>
<evidence type="ECO:0000313" key="3">
    <source>
        <dbReference type="Proteomes" id="UP000321083"/>
    </source>
</evidence>
<protein>
    <recommendedName>
        <fullName evidence="4">DNA sulfur modification protein DndD</fullName>
    </recommendedName>
</protein>
<feature type="non-terminal residue" evidence="2">
    <location>
        <position position="1"/>
    </location>
</feature>
<dbReference type="EMBL" id="SRHE01000351">
    <property type="protein sequence ID" value="TWW09201.1"/>
    <property type="molecule type" value="Genomic_DNA"/>
</dbReference>
<dbReference type="NCBIfam" id="TIGR03185">
    <property type="entry name" value="DNA_S_dndD"/>
    <property type="match status" value="1"/>
</dbReference>
<keyword evidence="1" id="KW-0175">Coiled coil</keyword>
<sequence>RIPPEQHIAANPLAFAVFDQFPVSPGHTLVITRRIVRLLESRDLEVLHLIEANAASDGLQKSVAEFLSADRAARAPATNSHSWLELPDVSLRRSEELSQHTLPQQRLDALKAVEASENLKKDLDRIERSLSAAPKEDVLKAVAAQLRDAAGTVNSLRQKIRVLIDELRPAEQKAEELAAEISRLRHKCVDEQLTVDSNARICALAQRTQIAMRKFLHRATERKIDRLSEKITECFRYLLHKQRLISRVSIDPATFRISLFGESGELLPKERLSEGEKQIFAVSVLWGLSQSSARPLPTIIDTPMGRLDSAHRTQLVSRYFPHASHQVIILSTDTEIERTYFEQLEPFVSRAYHLQYDDIAKRTVVAEGYFW</sequence>
<organism evidence="2 3">
    <name type="scientific">Planctomyces bekefii</name>
    <dbReference type="NCBI Taxonomy" id="1653850"/>
    <lineage>
        <taxon>Bacteria</taxon>
        <taxon>Pseudomonadati</taxon>
        <taxon>Planctomycetota</taxon>
        <taxon>Planctomycetia</taxon>
        <taxon>Planctomycetales</taxon>
        <taxon>Planctomycetaceae</taxon>
        <taxon>Planctomyces</taxon>
    </lineage>
</organism>
<reference evidence="2 3" key="1">
    <citation type="submission" date="2019-08" db="EMBL/GenBank/DDBJ databases">
        <title>100 year-old enigma solved: identification of Planctomyces bekefii, the type genus and species of the phylum Planctomycetes.</title>
        <authorList>
            <person name="Svetlana D.N."/>
            <person name="Overmann J."/>
        </authorList>
    </citation>
    <scope>NUCLEOTIDE SEQUENCE [LARGE SCALE GENOMIC DNA]</scope>
    <source>
        <strain evidence="2">Phe10_nw2017</strain>
    </source>
</reference>
<evidence type="ECO:0000256" key="1">
    <source>
        <dbReference type="SAM" id="Coils"/>
    </source>
</evidence>
<dbReference type="AlphaFoldDB" id="A0A5C6M872"/>
<gene>
    <name evidence="2" type="ORF">E3A20_16720</name>
</gene>
<dbReference type="SUPFAM" id="SSF52540">
    <property type="entry name" value="P-loop containing nucleoside triphosphate hydrolases"/>
    <property type="match status" value="1"/>
</dbReference>
<proteinExistence type="predicted"/>
<comment type="caution">
    <text evidence="2">The sequence shown here is derived from an EMBL/GenBank/DDBJ whole genome shotgun (WGS) entry which is preliminary data.</text>
</comment>
<name>A0A5C6M872_9PLAN</name>
<dbReference type="InterPro" id="IPR036265">
    <property type="entry name" value="HIT-like_sf"/>
</dbReference>